<sequence>MKKAAAFSASTPSFIPIRIGIVLTIILLYLIPLAFASRLLSGKDVHLQGTFLSLAGQAVARNLGGVGGSPFRGDGSHHGN</sequence>
<protein>
    <submittedName>
        <fullName evidence="2">Uncharacterized protein</fullName>
    </submittedName>
</protein>
<evidence type="ECO:0000313" key="3">
    <source>
        <dbReference type="Proteomes" id="UP000197138"/>
    </source>
</evidence>
<feature type="transmembrane region" description="Helical" evidence="1">
    <location>
        <begin position="15"/>
        <end position="36"/>
    </location>
</feature>
<keyword evidence="1" id="KW-0812">Transmembrane</keyword>
<name>A0A218VWW6_PUNGR</name>
<dbReference type="EMBL" id="MTKT01005739">
    <property type="protein sequence ID" value="OWM65077.1"/>
    <property type="molecule type" value="Genomic_DNA"/>
</dbReference>
<proteinExistence type="predicted"/>
<gene>
    <name evidence="2" type="ORF">CDL15_Pgr028795</name>
</gene>
<keyword evidence="1" id="KW-1133">Transmembrane helix</keyword>
<reference evidence="3" key="1">
    <citation type="journal article" date="2017" name="Plant J.">
        <title>The pomegranate (Punica granatum L.) genome and the genomics of punicalagin biosynthesis.</title>
        <authorList>
            <person name="Qin G."/>
            <person name="Xu C."/>
            <person name="Ming R."/>
            <person name="Tang H."/>
            <person name="Guyot R."/>
            <person name="Kramer E.M."/>
            <person name="Hu Y."/>
            <person name="Yi X."/>
            <person name="Qi Y."/>
            <person name="Xu X."/>
            <person name="Gao Z."/>
            <person name="Pan H."/>
            <person name="Jian J."/>
            <person name="Tian Y."/>
            <person name="Yue Z."/>
            <person name="Xu Y."/>
        </authorList>
    </citation>
    <scope>NUCLEOTIDE SEQUENCE [LARGE SCALE GENOMIC DNA]</scope>
    <source>
        <strain evidence="3">cv. Dabenzi</strain>
    </source>
</reference>
<comment type="caution">
    <text evidence="2">The sequence shown here is derived from an EMBL/GenBank/DDBJ whole genome shotgun (WGS) entry which is preliminary data.</text>
</comment>
<evidence type="ECO:0000313" key="2">
    <source>
        <dbReference type="EMBL" id="OWM65077.1"/>
    </source>
</evidence>
<evidence type="ECO:0000256" key="1">
    <source>
        <dbReference type="SAM" id="Phobius"/>
    </source>
</evidence>
<dbReference type="AlphaFoldDB" id="A0A218VWW6"/>
<accession>A0A218VWW6</accession>
<keyword evidence="1" id="KW-0472">Membrane</keyword>
<organism evidence="2 3">
    <name type="scientific">Punica granatum</name>
    <name type="common">Pomegranate</name>
    <dbReference type="NCBI Taxonomy" id="22663"/>
    <lineage>
        <taxon>Eukaryota</taxon>
        <taxon>Viridiplantae</taxon>
        <taxon>Streptophyta</taxon>
        <taxon>Embryophyta</taxon>
        <taxon>Tracheophyta</taxon>
        <taxon>Spermatophyta</taxon>
        <taxon>Magnoliopsida</taxon>
        <taxon>eudicotyledons</taxon>
        <taxon>Gunneridae</taxon>
        <taxon>Pentapetalae</taxon>
        <taxon>rosids</taxon>
        <taxon>malvids</taxon>
        <taxon>Myrtales</taxon>
        <taxon>Lythraceae</taxon>
        <taxon>Punica</taxon>
    </lineage>
</organism>
<dbReference type="Proteomes" id="UP000197138">
    <property type="component" value="Unassembled WGS sequence"/>
</dbReference>